<sequence length="296" mass="34429">MAGTRKHSITSSKSSLKTSQNDEEAWTCAKCTKMFKEPNAQLMECQRCKEYFCIACLKKTKTEYTMLCKTDAMWFCGTCRIITEQHAVKDIEIERRCKQIMENYEERISSLEKTVENKCDEERVKEIVREEINISNEDMVKIIVKEEVGKSETSGSTTEESCNEEKVKAIINEEISMIQRLENTGDDKVPNDEVKNTTSPKSRKETITNVLEEINERKSRENNLIVFGIPEMDEESKEERDKFDKEKLNELLKDCKIQLDNENLKTVKRLGQFDKEKLNRPILVKLPSVEPKITLF</sequence>
<dbReference type="SUPFAM" id="SSF57903">
    <property type="entry name" value="FYVE/PHD zinc finger"/>
    <property type="match status" value="1"/>
</dbReference>
<dbReference type="Gene3D" id="3.30.40.10">
    <property type="entry name" value="Zinc/RING finger domain, C3HC4 (zinc finger)"/>
    <property type="match status" value="1"/>
</dbReference>
<accession>A0A6J8BQE4</accession>
<dbReference type="AlphaFoldDB" id="A0A6J8BQE4"/>
<protein>
    <submittedName>
        <fullName evidence="3">Uncharacterized protein</fullName>
    </submittedName>
</protein>
<dbReference type="InterPro" id="IPR011011">
    <property type="entry name" value="Znf_FYVE_PHD"/>
</dbReference>
<keyword evidence="1" id="KW-0175">Coiled coil</keyword>
<feature type="region of interest" description="Disordered" evidence="2">
    <location>
        <begin position="183"/>
        <end position="203"/>
    </location>
</feature>
<dbReference type="InterPro" id="IPR013083">
    <property type="entry name" value="Znf_RING/FYVE/PHD"/>
</dbReference>
<evidence type="ECO:0000313" key="4">
    <source>
        <dbReference type="Proteomes" id="UP000507470"/>
    </source>
</evidence>
<feature type="compositionally biased region" description="Basic and acidic residues" evidence="2">
    <location>
        <begin position="183"/>
        <end position="195"/>
    </location>
</feature>
<keyword evidence="4" id="KW-1185">Reference proteome</keyword>
<name>A0A6J8BQE4_MYTCO</name>
<organism evidence="3 4">
    <name type="scientific">Mytilus coruscus</name>
    <name type="common">Sea mussel</name>
    <dbReference type="NCBI Taxonomy" id="42192"/>
    <lineage>
        <taxon>Eukaryota</taxon>
        <taxon>Metazoa</taxon>
        <taxon>Spiralia</taxon>
        <taxon>Lophotrochozoa</taxon>
        <taxon>Mollusca</taxon>
        <taxon>Bivalvia</taxon>
        <taxon>Autobranchia</taxon>
        <taxon>Pteriomorphia</taxon>
        <taxon>Mytilida</taxon>
        <taxon>Mytiloidea</taxon>
        <taxon>Mytilidae</taxon>
        <taxon>Mytilinae</taxon>
        <taxon>Mytilus</taxon>
    </lineage>
</organism>
<evidence type="ECO:0000256" key="2">
    <source>
        <dbReference type="SAM" id="MobiDB-lite"/>
    </source>
</evidence>
<reference evidence="3 4" key="1">
    <citation type="submission" date="2020-06" db="EMBL/GenBank/DDBJ databases">
        <authorList>
            <person name="Li R."/>
            <person name="Bekaert M."/>
        </authorList>
    </citation>
    <scope>NUCLEOTIDE SEQUENCE [LARGE SCALE GENOMIC DNA]</scope>
    <source>
        <strain evidence="4">wild</strain>
    </source>
</reference>
<proteinExistence type="predicted"/>
<dbReference type="EMBL" id="CACVKT020003803">
    <property type="protein sequence ID" value="CAC5385882.1"/>
    <property type="molecule type" value="Genomic_DNA"/>
</dbReference>
<feature type="coiled-coil region" evidence="1">
    <location>
        <begin position="94"/>
        <end position="121"/>
    </location>
</feature>
<evidence type="ECO:0000313" key="3">
    <source>
        <dbReference type="EMBL" id="CAC5385882.1"/>
    </source>
</evidence>
<evidence type="ECO:0000256" key="1">
    <source>
        <dbReference type="SAM" id="Coils"/>
    </source>
</evidence>
<dbReference type="PANTHER" id="PTHR37445:SF3">
    <property type="entry name" value="ZINC FINGER PHD-TYPE DOMAIN-CONTAINING PROTEIN"/>
    <property type="match status" value="1"/>
</dbReference>
<dbReference type="PANTHER" id="PTHR37445">
    <property type="entry name" value="PROTEIN CBG24663"/>
    <property type="match status" value="1"/>
</dbReference>
<gene>
    <name evidence="3" type="ORF">MCOR_21382</name>
</gene>
<dbReference type="Proteomes" id="UP000507470">
    <property type="component" value="Unassembled WGS sequence"/>
</dbReference>
<dbReference type="OrthoDB" id="7480989at2759"/>